<dbReference type="AlphaFoldDB" id="A0A8W8L7I1"/>
<proteinExistence type="predicted"/>
<feature type="region of interest" description="Disordered" evidence="1">
    <location>
        <begin position="226"/>
        <end position="265"/>
    </location>
</feature>
<feature type="compositionally biased region" description="Basic and acidic residues" evidence="1">
    <location>
        <begin position="202"/>
        <end position="214"/>
    </location>
</feature>
<feature type="region of interest" description="Disordered" evidence="1">
    <location>
        <begin position="195"/>
        <end position="214"/>
    </location>
</feature>
<feature type="transmembrane region" description="Helical" evidence="2">
    <location>
        <begin position="138"/>
        <end position="156"/>
    </location>
</feature>
<evidence type="ECO:0008006" key="5">
    <source>
        <dbReference type="Google" id="ProtNLM"/>
    </source>
</evidence>
<sequence length="265" mass="29482">MIQPKCSFTVPITYMYGMTESNGDCGNDGTISKNECCSNYHLVDGICEVCPAGFFGRNCSVRCPFPSYGLFCGYNCNCSSSECNNIHGCWHYESTEPATQTTNINHIFRTTDHITGLSETSSNPSQSVLFTGLNSTNLILIVGGVIVLFLIVIIIIQVRGQRRRNQDQERQHSTRSQQYVATAETVYCDIDENYDRMQSNRPSEEVKKEENIPLVKEHCDHPVIPKDLTLSCRSEDSSNESSTGTERNSNSTSSSNGSYLKPIHA</sequence>
<dbReference type="Proteomes" id="UP000005408">
    <property type="component" value="Unassembled WGS sequence"/>
</dbReference>
<evidence type="ECO:0000313" key="4">
    <source>
        <dbReference type="Proteomes" id="UP000005408"/>
    </source>
</evidence>
<protein>
    <recommendedName>
        <fullName evidence="5">MEGF10_11</fullName>
    </recommendedName>
</protein>
<dbReference type="Gene3D" id="2.170.300.10">
    <property type="entry name" value="Tie2 ligand-binding domain superfamily"/>
    <property type="match status" value="1"/>
</dbReference>
<keyword evidence="2" id="KW-0472">Membrane</keyword>
<feature type="compositionally biased region" description="Low complexity" evidence="1">
    <location>
        <begin position="239"/>
        <end position="258"/>
    </location>
</feature>
<organism evidence="3 4">
    <name type="scientific">Magallana gigas</name>
    <name type="common">Pacific oyster</name>
    <name type="synonym">Crassostrea gigas</name>
    <dbReference type="NCBI Taxonomy" id="29159"/>
    <lineage>
        <taxon>Eukaryota</taxon>
        <taxon>Metazoa</taxon>
        <taxon>Spiralia</taxon>
        <taxon>Lophotrochozoa</taxon>
        <taxon>Mollusca</taxon>
        <taxon>Bivalvia</taxon>
        <taxon>Autobranchia</taxon>
        <taxon>Pteriomorphia</taxon>
        <taxon>Ostreida</taxon>
        <taxon>Ostreoidea</taxon>
        <taxon>Ostreidae</taxon>
        <taxon>Magallana</taxon>
    </lineage>
</organism>
<evidence type="ECO:0000256" key="1">
    <source>
        <dbReference type="SAM" id="MobiDB-lite"/>
    </source>
</evidence>
<evidence type="ECO:0000256" key="2">
    <source>
        <dbReference type="SAM" id="Phobius"/>
    </source>
</evidence>
<dbReference type="EnsemblMetazoa" id="G26833.1">
    <property type="protein sequence ID" value="G26833.1:cds"/>
    <property type="gene ID" value="G26833"/>
</dbReference>
<evidence type="ECO:0000313" key="3">
    <source>
        <dbReference type="EnsemblMetazoa" id="G26833.1:cds"/>
    </source>
</evidence>
<name>A0A8W8L7I1_MAGGI</name>
<reference evidence="3" key="1">
    <citation type="submission" date="2022-08" db="UniProtKB">
        <authorList>
            <consortium name="EnsemblMetazoa"/>
        </authorList>
    </citation>
    <scope>IDENTIFICATION</scope>
    <source>
        <strain evidence="3">05x7-T-G4-1.051#20</strain>
    </source>
</reference>
<accession>A0A8W8L7I1</accession>
<keyword evidence="2" id="KW-0812">Transmembrane</keyword>
<keyword evidence="2" id="KW-1133">Transmembrane helix</keyword>
<keyword evidence="4" id="KW-1185">Reference proteome</keyword>